<dbReference type="AlphaFoldDB" id="A0A8W8LZE3"/>
<keyword evidence="4" id="KW-1185">Reference proteome</keyword>
<dbReference type="OMA" id="ISTWVIR"/>
<dbReference type="SMART" id="SM00181">
    <property type="entry name" value="EGF"/>
    <property type="match status" value="4"/>
</dbReference>
<organism evidence="3 4">
    <name type="scientific">Magallana gigas</name>
    <name type="common">Pacific oyster</name>
    <name type="synonym">Crassostrea gigas</name>
    <dbReference type="NCBI Taxonomy" id="29159"/>
    <lineage>
        <taxon>Eukaryota</taxon>
        <taxon>Metazoa</taxon>
        <taxon>Spiralia</taxon>
        <taxon>Lophotrochozoa</taxon>
        <taxon>Mollusca</taxon>
        <taxon>Bivalvia</taxon>
        <taxon>Autobranchia</taxon>
        <taxon>Pteriomorphia</taxon>
        <taxon>Ostreida</taxon>
        <taxon>Ostreoidea</taxon>
        <taxon>Ostreidae</taxon>
        <taxon>Magallana</taxon>
    </lineage>
</organism>
<evidence type="ECO:0000256" key="1">
    <source>
        <dbReference type="SAM" id="Phobius"/>
    </source>
</evidence>
<evidence type="ECO:0000313" key="3">
    <source>
        <dbReference type="EnsemblMetazoa" id="G30472.1:cds"/>
    </source>
</evidence>
<keyword evidence="1" id="KW-0472">Membrane</keyword>
<keyword evidence="1" id="KW-0812">Transmembrane</keyword>
<dbReference type="PANTHER" id="PTHR39069">
    <property type="entry name" value="ECDYSONE-INDUCIBLE GENE E1, ISOFORM A"/>
    <property type="match status" value="1"/>
</dbReference>
<keyword evidence="1" id="KW-1133">Transmembrane helix</keyword>
<evidence type="ECO:0000313" key="4">
    <source>
        <dbReference type="Proteomes" id="UP000005408"/>
    </source>
</evidence>
<dbReference type="EnsemblMetazoa" id="G30472.1">
    <property type="protein sequence ID" value="G30472.1:cds"/>
    <property type="gene ID" value="G30472"/>
</dbReference>
<accession>A0A8W8LZE3</accession>
<dbReference type="PANTHER" id="PTHR39069:SF8">
    <property type="entry name" value="FI17111P1"/>
    <property type="match status" value="1"/>
</dbReference>
<dbReference type="PROSITE" id="PS01186">
    <property type="entry name" value="EGF_2"/>
    <property type="match status" value="2"/>
</dbReference>
<sequence length="772" mass="88194">MLSRRNDCFKQRLFLISTWVIRFWIIYLVRVPCLDALFYVGTYHYQDFMAFVRSEKRCGFYPENVSSFIRRDHSIEKESCLIFMKSVINFSAISDVAKAKTNYFAFGAKYSFPLKASPCTNQLQDVEMVLFCEGQTVFSGLTCNQGCNRLSEVCRQSSDVNEELCIPERKIDDFCDNNLPCPRNSECKMVNNFTSCQCSEGFEALDGTCKKVGLTLGDTCDYNSQCSGTINASLCLHDRIRNKKVCSCENGYVADASNCILSGLPLNAECKEDLQCTETVNGHTCLHNDVRNQSICQCDKGYIEKNSSCFITNRRLYEYCDWSEQCTGSTEANECKAIDGIKMCYCSEDRGIFEGACLKVGLTLGEHCYVGGQCTGTSNSVCKADQDQTGSLTCQCSNGFMRHNGSCLKEFKRLYDECEIDAQCNRTSEEVVCKEKYQRKMCMCNTGYKYLEVNGTWKCLKEYKQLYDECEIDDQCNRTSEEVVCKEKYQRKMCMCNTGYKYLEVNGTWKCMKVGLTLGEPCYIHEQCTGTRPAVSCVSKENDAGVLTCQCNSTRGYLRYNDTCLQVDKQLYEECEIDVQCNGTSGKEVCTEIRGRKLCLCEVGFIEDKTAMECFQATMMEEQAWIADKRIQFLVIAVGGFVIITCLVCLFTTVMFALKKRKSDNQRFEYQDSTQIEIGHIHNSPNDDTGNIYDEDVSQAHDHNSVYDHTDDIYNVTHQREEQKDENFYNHIETQSSFSEQHSDHYTHSYNHLHQRPFPMSLVYNEPNTTSV</sequence>
<feature type="transmembrane region" description="Helical" evidence="1">
    <location>
        <begin position="633"/>
        <end position="658"/>
    </location>
</feature>
<proteinExistence type="predicted"/>
<dbReference type="InterPro" id="IPR000742">
    <property type="entry name" value="EGF"/>
</dbReference>
<evidence type="ECO:0000259" key="2">
    <source>
        <dbReference type="PROSITE" id="PS01186"/>
    </source>
</evidence>
<name>A0A8W8LZE3_MAGGI</name>
<reference evidence="3" key="1">
    <citation type="submission" date="2022-08" db="UniProtKB">
        <authorList>
            <consortium name="EnsemblMetazoa"/>
        </authorList>
    </citation>
    <scope>IDENTIFICATION</scope>
    <source>
        <strain evidence="3">05x7-T-G4-1.051#20</strain>
    </source>
</reference>
<dbReference type="Proteomes" id="UP000005408">
    <property type="component" value="Unassembled WGS sequence"/>
</dbReference>
<protein>
    <recommendedName>
        <fullName evidence="2">EGF-like domain-containing protein</fullName>
    </recommendedName>
</protein>
<feature type="domain" description="EGF-like" evidence="2">
    <location>
        <begin position="246"/>
        <end position="259"/>
    </location>
</feature>
<dbReference type="OrthoDB" id="6102430at2759"/>
<feature type="domain" description="EGF-like" evidence="2">
    <location>
        <begin position="196"/>
        <end position="209"/>
    </location>
</feature>